<comment type="caution">
    <text evidence="2">The sequence shown here is derived from an EMBL/GenBank/DDBJ whole genome shotgun (WGS) entry which is preliminary data.</text>
</comment>
<accession>A0A2T6ZJJ6</accession>
<proteinExistence type="predicted"/>
<dbReference type="AlphaFoldDB" id="A0A2T6ZJJ6"/>
<evidence type="ECO:0000313" key="3">
    <source>
        <dbReference type="Proteomes" id="UP000244722"/>
    </source>
</evidence>
<dbReference type="EMBL" id="NESQ01000219">
    <property type="protein sequence ID" value="PUU75668.1"/>
    <property type="molecule type" value="Genomic_DNA"/>
</dbReference>
<protein>
    <submittedName>
        <fullName evidence="2">Uncharacterized protein</fullName>
    </submittedName>
</protein>
<name>A0A2T6ZJJ6_TUBBO</name>
<keyword evidence="1" id="KW-0812">Transmembrane</keyword>
<keyword evidence="3" id="KW-1185">Reference proteome</keyword>
<feature type="transmembrane region" description="Helical" evidence="1">
    <location>
        <begin position="7"/>
        <end position="29"/>
    </location>
</feature>
<keyword evidence="1" id="KW-0472">Membrane</keyword>
<evidence type="ECO:0000313" key="2">
    <source>
        <dbReference type="EMBL" id="PUU75668.1"/>
    </source>
</evidence>
<feature type="transmembrane region" description="Helical" evidence="1">
    <location>
        <begin position="49"/>
        <end position="71"/>
    </location>
</feature>
<gene>
    <name evidence="2" type="ORF">B9Z19DRAFT_1089877</name>
</gene>
<sequence>MCKKDLVIYFLFFFLLLSFLFTTALYWLFTGFGSSASSLSFNDILRSDVQRAVMISIWHYLGLSFCILLFAKIKINIYLKICPSPLPSIYLFYHTSAHHLQSAV</sequence>
<organism evidence="2 3">
    <name type="scientific">Tuber borchii</name>
    <name type="common">White truffle</name>
    <dbReference type="NCBI Taxonomy" id="42251"/>
    <lineage>
        <taxon>Eukaryota</taxon>
        <taxon>Fungi</taxon>
        <taxon>Dikarya</taxon>
        <taxon>Ascomycota</taxon>
        <taxon>Pezizomycotina</taxon>
        <taxon>Pezizomycetes</taxon>
        <taxon>Pezizales</taxon>
        <taxon>Tuberaceae</taxon>
        <taxon>Tuber</taxon>
    </lineage>
</organism>
<dbReference type="Proteomes" id="UP000244722">
    <property type="component" value="Unassembled WGS sequence"/>
</dbReference>
<reference evidence="2 3" key="1">
    <citation type="submission" date="2017-04" db="EMBL/GenBank/DDBJ databases">
        <title>Draft genome sequence of Tuber borchii Vittad., a whitish edible truffle.</title>
        <authorList>
            <consortium name="DOE Joint Genome Institute"/>
            <person name="Murat C."/>
            <person name="Kuo A."/>
            <person name="Barry K.W."/>
            <person name="Clum A."/>
            <person name="Dockter R.B."/>
            <person name="Fauchery L."/>
            <person name="Iotti M."/>
            <person name="Kohler A."/>
            <person name="Labutti K."/>
            <person name="Lindquist E.A."/>
            <person name="Lipzen A."/>
            <person name="Ohm R.A."/>
            <person name="Wang M."/>
            <person name="Grigoriev I.V."/>
            <person name="Zambonelli A."/>
            <person name="Martin F.M."/>
        </authorList>
    </citation>
    <scope>NUCLEOTIDE SEQUENCE [LARGE SCALE GENOMIC DNA]</scope>
    <source>
        <strain evidence="2 3">Tbo3840</strain>
    </source>
</reference>
<evidence type="ECO:0000256" key="1">
    <source>
        <dbReference type="SAM" id="Phobius"/>
    </source>
</evidence>
<keyword evidence="1" id="KW-1133">Transmembrane helix</keyword>